<comment type="caution">
    <text evidence="1">The sequence shown here is derived from an EMBL/GenBank/DDBJ whole genome shotgun (WGS) entry which is preliminary data.</text>
</comment>
<organism evidence="1 2">
    <name type="scientific">Brachionus plicatilis</name>
    <name type="common">Marine rotifer</name>
    <name type="synonym">Brachionus muelleri</name>
    <dbReference type="NCBI Taxonomy" id="10195"/>
    <lineage>
        <taxon>Eukaryota</taxon>
        <taxon>Metazoa</taxon>
        <taxon>Spiralia</taxon>
        <taxon>Gnathifera</taxon>
        <taxon>Rotifera</taxon>
        <taxon>Eurotatoria</taxon>
        <taxon>Monogononta</taxon>
        <taxon>Pseudotrocha</taxon>
        <taxon>Ploima</taxon>
        <taxon>Brachionidae</taxon>
        <taxon>Brachionus</taxon>
    </lineage>
</organism>
<dbReference type="Proteomes" id="UP000276133">
    <property type="component" value="Unassembled WGS sequence"/>
</dbReference>
<sequence>MNQTKVLSSEDFNEEYFDFDTSLSDIGETISLYEYDYNDQSQNSKRLTWEEWYIKKKLEKFRNEKKMQNDMKNVSSLA</sequence>
<dbReference type="EMBL" id="REGN01006472">
    <property type="protein sequence ID" value="RNA09379.1"/>
    <property type="molecule type" value="Genomic_DNA"/>
</dbReference>
<reference evidence="1 2" key="1">
    <citation type="journal article" date="2018" name="Sci. Rep.">
        <title>Genomic signatures of local adaptation to the degree of environmental predictability in rotifers.</title>
        <authorList>
            <person name="Franch-Gras L."/>
            <person name="Hahn C."/>
            <person name="Garcia-Roger E.M."/>
            <person name="Carmona M.J."/>
            <person name="Serra M."/>
            <person name="Gomez A."/>
        </authorList>
    </citation>
    <scope>NUCLEOTIDE SEQUENCE [LARGE SCALE GENOMIC DNA]</scope>
    <source>
        <strain evidence="1">HYR1</strain>
    </source>
</reference>
<protein>
    <submittedName>
        <fullName evidence="1">Uncharacterized protein</fullName>
    </submittedName>
</protein>
<evidence type="ECO:0000313" key="2">
    <source>
        <dbReference type="Proteomes" id="UP000276133"/>
    </source>
</evidence>
<accession>A0A3M7QDL3</accession>
<proteinExistence type="predicted"/>
<evidence type="ECO:0000313" key="1">
    <source>
        <dbReference type="EMBL" id="RNA09379.1"/>
    </source>
</evidence>
<dbReference type="OrthoDB" id="10480279at2759"/>
<dbReference type="AlphaFoldDB" id="A0A3M7QDL3"/>
<name>A0A3M7QDL3_BRAPC</name>
<gene>
    <name evidence="1" type="ORF">BpHYR1_003553</name>
</gene>
<keyword evidence="2" id="KW-1185">Reference proteome</keyword>